<organism evidence="2">
    <name type="scientific">Cacopsylla melanoneura</name>
    <dbReference type="NCBI Taxonomy" id="428564"/>
    <lineage>
        <taxon>Eukaryota</taxon>
        <taxon>Metazoa</taxon>
        <taxon>Ecdysozoa</taxon>
        <taxon>Arthropoda</taxon>
        <taxon>Hexapoda</taxon>
        <taxon>Insecta</taxon>
        <taxon>Pterygota</taxon>
        <taxon>Neoptera</taxon>
        <taxon>Paraneoptera</taxon>
        <taxon>Hemiptera</taxon>
        <taxon>Sternorrhyncha</taxon>
        <taxon>Psylloidea</taxon>
        <taxon>Psyllidae</taxon>
        <taxon>Psyllinae</taxon>
        <taxon>Cacopsylla</taxon>
    </lineage>
</organism>
<protein>
    <submittedName>
        <fullName evidence="2">Uncharacterized protein</fullName>
    </submittedName>
</protein>
<evidence type="ECO:0000313" key="2">
    <source>
        <dbReference type="EMBL" id="CAG6780741.1"/>
    </source>
</evidence>
<feature type="transmembrane region" description="Helical" evidence="1">
    <location>
        <begin position="53"/>
        <end position="73"/>
    </location>
</feature>
<dbReference type="EMBL" id="HBUF01619788">
    <property type="protein sequence ID" value="CAG6780741.1"/>
    <property type="molecule type" value="Transcribed_RNA"/>
</dbReference>
<reference evidence="2" key="1">
    <citation type="submission" date="2021-05" db="EMBL/GenBank/DDBJ databases">
        <authorList>
            <person name="Alioto T."/>
            <person name="Alioto T."/>
            <person name="Gomez Garrido J."/>
        </authorList>
    </citation>
    <scope>NUCLEOTIDE SEQUENCE</scope>
</reference>
<evidence type="ECO:0000256" key="1">
    <source>
        <dbReference type="SAM" id="Phobius"/>
    </source>
</evidence>
<sequence>MHFTLYLISLYLYIIVFQSLSALFHNFPQHYPFNFFRTVFYVIRTWWNSFQTIGTFCFLFSTGMWYFGTLWKSGSSLSPLVRRRRKFVRTHKLMVDRLLQILMVFLLFLCFVILIFT</sequence>
<keyword evidence="1" id="KW-1133">Transmembrane helix</keyword>
<feature type="transmembrane region" description="Helical" evidence="1">
    <location>
        <begin position="94"/>
        <end position="116"/>
    </location>
</feature>
<proteinExistence type="predicted"/>
<dbReference type="AlphaFoldDB" id="A0A8D9BFX5"/>
<keyword evidence="1" id="KW-0812">Transmembrane</keyword>
<name>A0A8D9BFX5_9HEMI</name>
<accession>A0A8D9BFX5</accession>
<keyword evidence="1" id="KW-0472">Membrane</keyword>
<feature type="transmembrane region" description="Helical" evidence="1">
    <location>
        <begin position="6"/>
        <end position="24"/>
    </location>
</feature>